<dbReference type="Pfam" id="PF00627">
    <property type="entry name" value="UBA"/>
    <property type="match status" value="2"/>
</dbReference>
<dbReference type="GO" id="GO:0006289">
    <property type="term" value="P:nucleotide-excision repair"/>
    <property type="evidence" value="ECO:0007669"/>
    <property type="project" value="UniProtKB-UniRule"/>
</dbReference>
<gene>
    <name evidence="11" type="ORF">MUK42_10496</name>
</gene>
<dbReference type="Gene3D" id="3.10.20.90">
    <property type="entry name" value="Phosphatidylinositol 3-kinase Catalytic Subunit, Chain A, domain 1"/>
    <property type="match status" value="1"/>
</dbReference>
<name>A0A9E7GT15_9LILI</name>
<dbReference type="InterPro" id="IPR015360">
    <property type="entry name" value="XPC-bd"/>
</dbReference>
<comment type="subcellular location">
    <subcellularLocation>
        <location evidence="6">Nucleus</location>
    </subcellularLocation>
    <subcellularLocation>
        <location evidence="6">Cytoplasm</location>
    </subcellularLocation>
</comment>
<dbReference type="GO" id="GO:0043161">
    <property type="term" value="P:proteasome-mediated ubiquitin-dependent protein catabolic process"/>
    <property type="evidence" value="ECO:0007669"/>
    <property type="project" value="UniProtKB-UniRule"/>
</dbReference>
<comment type="function">
    <text evidence="6">Multiubiquitin chain receptor involved in modulation of proteasomal degradation. Involved in nucleotide excision repair.</text>
</comment>
<dbReference type="InterPro" id="IPR029071">
    <property type="entry name" value="Ubiquitin-like_domsf"/>
</dbReference>
<reference evidence="11" key="1">
    <citation type="submission" date="2022-05" db="EMBL/GenBank/DDBJ databases">
        <title>The Musa troglodytarum L. genome provides insights into the mechanism of non-climacteric behaviour and enrichment of carotenoids.</title>
        <authorList>
            <person name="Wang J."/>
        </authorList>
    </citation>
    <scope>NUCLEOTIDE SEQUENCE</scope>
    <source>
        <tissue evidence="11">Leaf</tissue>
    </source>
</reference>
<dbReference type="Pfam" id="PF09280">
    <property type="entry name" value="XPC-binding"/>
    <property type="match status" value="1"/>
</dbReference>
<feature type="compositionally biased region" description="Low complexity" evidence="7">
    <location>
        <begin position="80"/>
        <end position="95"/>
    </location>
</feature>
<evidence type="ECO:0000256" key="6">
    <source>
        <dbReference type="RuleBase" id="RU367049"/>
    </source>
</evidence>
<evidence type="ECO:0000256" key="2">
    <source>
        <dbReference type="ARBA" id="ARBA00022737"/>
    </source>
</evidence>
<dbReference type="NCBIfam" id="TIGR00601">
    <property type="entry name" value="rad23"/>
    <property type="match status" value="1"/>
</dbReference>
<evidence type="ECO:0000313" key="11">
    <source>
        <dbReference type="EMBL" id="URE17822.1"/>
    </source>
</evidence>
<dbReference type="SUPFAM" id="SSF54236">
    <property type="entry name" value="Ubiquitin-like"/>
    <property type="match status" value="1"/>
</dbReference>
<feature type="domain" description="Ubiquitin-like" evidence="9">
    <location>
        <begin position="1"/>
        <end position="75"/>
    </location>
</feature>
<dbReference type="Gene3D" id="1.10.8.10">
    <property type="entry name" value="DNA helicase RuvA subunit, C-terminal domain"/>
    <property type="match status" value="2"/>
</dbReference>
<dbReference type="FunFam" id="1.10.8.10:FF:000003">
    <property type="entry name" value="UV excision repair protein RAD23 homolog"/>
    <property type="match status" value="1"/>
</dbReference>
<dbReference type="FunFam" id="3.10.20.90:FF:000069">
    <property type="entry name" value="UV excision repair protein RAD23"/>
    <property type="match status" value="1"/>
</dbReference>
<dbReference type="PRINTS" id="PR01839">
    <property type="entry name" value="RAD23PROTEIN"/>
</dbReference>
<dbReference type="PANTHER" id="PTHR10621:SF0">
    <property type="entry name" value="UV EXCISION REPAIR PROTEIN RAD23"/>
    <property type="match status" value="1"/>
</dbReference>
<dbReference type="GO" id="GO:0005654">
    <property type="term" value="C:nucleoplasm"/>
    <property type="evidence" value="ECO:0007669"/>
    <property type="project" value="TreeGrafter"/>
</dbReference>
<dbReference type="InterPro" id="IPR009060">
    <property type="entry name" value="UBA-like_sf"/>
</dbReference>
<feature type="region of interest" description="Disordered" evidence="7">
    <location>
        <begin position="80"/>
        <end position="117"/>
    </location>
</feature>
<sequence>MKLTVKTLKGTHFEIRVQPNDTIMAVKKNIEQIQGKDSYPWGQQLLIHNGKVLKDETTLEENKVKEDGFLVVMLSKSKAAGSSGSSSAQPSATSAVQHSTPKEAPAQVPVQAPQVAAQAAPPTLVPVSSSIGSQGSNLEVSADTYGQAASNLIAGSNLEQMVSQLLEMGGGNWDRDTVLLALRAAYNNPERAVEYLYSGIPATAEIAVPVDPFPLSQAFTQGANSTDAIAPGSLSGLPNSAPLNMFPQFLALRSMVQANPQILQPMLQELSKQNPQLLRLIQEHHAEFLQLINEPIEGLEGDMFDQPEQDEMPHTINVTAEEQEAIGRLEAMGFDRARVIEAFLACDRNEQLAANYLLEHAGDED</sequence>
<dbReference type="CDD" id="cd01805">
    <property type="entry name" value="Ubl_Rad23"/>
    <property type="match status" value="1"/>
</dbReference>
<evidence type="ECO:0000256" key="1">
    <source>
        <dbReference type="ARBA" id="ARBA00009878"/>
    </source>
</evidence>
<dbReference type="AlphaFoldDB" id="A0A9E7GT15"/>
<evidence type="ECO:0000256" key="5">
    <source>
        <dbReference type="ARBA" id="ARBA00023242"/>
    </source>
</evidence>
<keyword evidence="5 6" id="KW-0539">Nucleus</keyword>
<dbReference type="GO" id="GO:0031593">
    <property type="term" value="F:polyubiquitin modification-dependent protein binding"/>
    <property type="evidence" value="ECO:0007669"/>
    <property type="project" value="UniProtKB-UniRule"/>
</dbReference>
<evidence type="ECO:0000256" key="7">
    <source>
        <dbReference type="SAM" id="MobiDB-lite"/>
    </source>
</evidence>
<keyword evidence="6" id="KW-0963">Cytoplasm</keyword>
<keyword evidence="12" id="KW-1185">Reference proteome</keyword>
<accession>A0A9E7GT15</accession>
<dbReference type="SUPFAM" id="SSF46934">
    <property type="entry name" value="UBA-like"/>
    <property type="match status" value="2"/>
</dbReference>
<dbReference type="Pfam" id="PF00240">
    <property type="entry name" value="ubiquitin"/>
    <property type="match status" value="1"/>
</dbReference>
<dbReference type="Gene3D" id="1.10.10.540">
    <property type="entry name" value="XPC-binding domain"/>
    <property type="match status" value="1"/>
</dbReference>
<dbReference type="FunFam" id="1.10.8.10:FF:000002">
    <property type="entry name" value="UV excision repair protein RAD23 homolog"/>
    <property type="match status" value="1"/>
</dbReference>
<evidence type="ECO:0000259" key="9">
    <source>
        <dbReference type="SMART" id="SM00213"/>
    </source>
</evidence>
<dbReference type="SMART" id="SM00727">
    <property type="entry name" value="STI1"/>
    <property type="match status" value="1"/>
</dbReference>
<evidence type="ECO:0000313" key="12">
    <source>
        <dbReference type="Proteomes" id="UP001055439"/>
    </source>
</evidence>
<evidence type="ECO:0000259" key="8">
    <source>
        <dbReference type="SMART" id="SM00165"/>
    </source>
</evidence>
<dbReference type="Proteomes" id="UP001055439">
    <property type="component" value="Chromosome 7"/>
</dbReference>
<dbReference type="InterPro" id="IPR006636">
    <property type="entry name" value="STI1_HS-bd"/>
</dbReference>
<dbReference type="SMART" id="SM00213">
    <property type="entry name" value="UBQ"/>
    <property type="match status" value="1"/>
</dbReference>
<dbReference type="EMBL" id="CP097509">
    <property type="protein sequence ID" value="URE17822.1"/>
    <property type="molecule type" value="Genomic_DNA"/>
</dbReference>
<dbReference type="InterPro" id="IPR000626">
    <property type="entry name" value="Ubiquitin-like_dom"/>
</dbReference>
<keyword evidence="4 6" id="KW-0234">DNA repair</keyword>
<feature type="domain" description="UBA" evidence="8">
    <location>
        <begin position="158"/>
        <end position="198"/>
    </location>
</feature>
<dbReference type="GO" id="GO:0070628">
    <property type="term" value="F:proteasome binding"/>
    <property type="evidence" value="ECO:0007669"/>
    <property type="project" value="TreeGrafter"/>
</dbReference>
<comment type="similarity">
    <text evidence="1 6">Belongs to the RAD23 family.</text>
</comment>
<evidence type="ECO:0000256" key="4">
    <source>
        <dbReference type="ARBA" id="ARBA00023204"/>
    </source>
</evidence>
<keyword evidence="3 6" id="KW-0227">DNA damage</keyword>
<feature type="compositionally biased region" description="Low complexity" evidence="7">
    <location>
        <begin position="104"/>
        <end position="117"/>
    </location>
</feature>
<dbReference type="GO" id="GO:0043130">
    <property type="term" value="F:ubiquitin binding"/>
    <property type="evidence" value="ECO:0007669"/>
    <property type="project" value="UniProtKB-UniRule"/>
</dbReference>
<keyword evidence="2" id="KW-0677">Repeat</keyword>
<dbReference type="GO" id="GO:0003684">
    <property type="term" value="F:damaged DNA binding"/>
    <property type="evidence" value="ECO:0007669"/>
    <property type="project" value="UniProtKB-UniRule"/>
</dbReference>
<feature type="domain" description="STI1" evidence="10">
    <location>
        <begin position="237"/>
        <end position="281"/>
    </location>
</feature>
<dbReference type="InterPro" id="IPR004806">
    <property type="entry name" value="Rad23"/>
</dbReference>
<evidence type="ECO:0000259" key="10">
    <source>
        <dbReference type="SMART" id="SM00727"/>
    </source>
</evidence>
<feature type="domain" description="UBA" evidence="8">
    <location>
        <begin position="322"/>
        <end position="359"/>
    </location>
</feature>
<dbReference type="InterPro" id="IPR015940">
    <property type="entry name" value="UBA"/>
</dbReference>
<dbReference type="SUPFAM" id="SSF101238">
    <property type="entry name" value="XPC-binding domain"/>
    <property type="match status" value="1"/>
</dbReference>
<dbReference type="OrthoDB" id="419317at2759"/>
<organism evidence="11 12">
    <name type="scientific">Musa troglodytarum</name>
    <name type="common">fe'i banana</name>
    <dbReference type="NCBI Taxonomy" id="320322"/>
    <lineage>
        <taxon>Eukaryota</taxon>
        <taxon>Viridiplantae</taxon>
        <taxon>Streptophyta</taxon>
        <taxon>Embryophyta</taxon>
        <taxon>Tracheophyta</taxon>
        <taxon>Spermatophyta</taxon>
        <taxon>Magnoliopsida</taxon>
        <taxon>Liliopsida</taxon>
        <taxon>Zingiberales</taxon>
        <taxon>Musaceae</taxon>
        <taxon>Musa</taxon>
    </lineage>
</organism>
<dbReference type="GO" id="GO:0005829">
    <property type="term" value="C:cytosol"/>
    <property type="evidence" value="ECO:0007669"/>
    <property type="project" value="TreeGrafter"/>
</dbReference>
<proteinExistence type="inferred from homology"/>
<dbReference type="PANTHER" id="PTHR10621">
    <property type="entry name" value="UV EXCISION REPAIR PROTEIN RAD23"/>
    <property type="match status" value="1"/>
</dbReference>
<dbReference type="SMART" id="SM00165">
    <property type="entry name" value="UBA"/>
    <property type="match status" value="2"/>
</dbReference>
<evidence type="ECO:0000256" key="3">
    <source>
        <dbReference type="ARBA" id="ARBA00022763"/>
    </source>
</evidence>
<dbReference type="InterPro" id="IPR036353">
    <property type="entry name" value="XPC-bd_sf"/>
</dbReference>
<protein>
    <recommendedName>
        <fullName evidence="6">Ubiquitin receptor RAD23</fullName>
    </recommendedName>
    <alternativeName>
        <fullName evidence="6">DNA repair protein RAD23</fullName>
    </alternativeName>
</protein>